<dbReference type="OrthoDB" id="6462569at2"/>
<accession>A0A2C6DN80</accession>
<reference evidence="3" key="1">
    <citation type="submission" date="2017-09" db="EMBL/GenBank/DDBJ databases">
        <title>FDA dAtabase for Regulatory Grade micrObial Sequences (FDA-ARGOS): Supporting development and validation of Infectious Disease Dx tests.</title>
        <authorList>
            <person name="Minogue T."/>
            <person name="Wolcott M."/>
            <person name="Wasieloski L."/>
            <person name="Aguilar W."/>
            <person name="Moore D."/>
            <person name="Tallon L."/>
            <person name="Sadzewicz L."/>
            <person name="Ott S."/>
            <person name="Zhao X."/>
            <person name="Nagaraj S."/>
            <person name="Vavikolanu K."/>
            <person name="Aluvathingal J."/>
            <person name="Nadendla S."/>
            <person name="Sichtig H."/>
        </authorList>
    </citation>
    <scope>NUCLEOTIDE SEQUENCE [LARGE SCALE GENOMIC DNA]</scope>
    <source>
        <strain evidence="3">FDAARGOS_387</strain>
    </source>
</reference>
<dbReference type="SUPFAM" id="SSF51126">
    <property type="entry name" value="Pectin lyase-like"/>
    <property type="match status" value="1"/>
</dbReference>
<dbReference type="PANTHER" id="PTHR12338:SF5">
    <property type="entry name" value="ANTIGEN 43-RELATED"/>
    <property type="match status" value="1"/>
</dbReference>
<dbReference type="AlphaFoldDB" id="A0A2C6DN80"/>
<dbReference type="GO" id="GO:0019867">
    <property type="term" value="C:outer membrane"/>
    <property type="evidence" value="ECO:0007669"/>
    <property type="project" value="InterPro"/>
</dbReference>
<evidence type="ECO:0000313" key="2">
    <source>
        <dbReference type="EMBL" id="PHI32706.1"/>
    </source>
</evidence>
<evidence type="ECO:0000259" key="1">
    <source>
        <dbReference type="PROSITE" id="PS51208"/>
    </source>
</evidence>
<dbReference type="InterPro" id="IPR036709">
    <property type="entry name" value="Autotransporte_beta_dom_sf"/>
</dbReference>
<dbReference type="InterPro" id="IPR030895">
    <property type="entry name" value="T5SS_PEPC_rpt"/>
</dbReference>
<dbReference type="InterPro" id="IPR012332">
    <property type="entry name" value="Autotransporter_pectin_lyase_C"/>
</dbReference>
<dbReference type="Proteomes" id="UP000224974">
    <property type="component" value="Unassembled WGS sequence"/>
</dbReference>
<dbReference type="NCBIfam" id="TIGR04393">
    <property type="entry name" value="rpt_T5SS_PEPC"/>
    <property type="match status" value="4"/>
</dbReference>
<dbReference type="InterPro" id="IPR005546">
    <property type="entry name" value="Autotransporte_beta"/>
</dbReference>
<evidence type="ECO:0000313" key="3">
    <source>
        <dbReference type="Proteomes" id="UP000224974"/>
    </source>
</evidence>
<comment type="caution">
    <text evidence="2">The sequence shown here is derived from an EMBL/GenBank/DDBJ whole genome shotgun (WGS) entry which is preliminary data.</text>
</comment>
<proteinExistence type="predicted"/>
<feature type="domain" description="Autotransporter" evidence="1">
    <location>
        <begin position="563"/>
        <end position="851"/>
    </location>
</feature>
<keyword evidence="3" id="KW-1185">Reference proteome</keyword>
<dbReference type="EMBL" id="PDDX01000001">
    <property type="protein sequence ID" value="PHI32706.1"/>
    <property type="molecule type" value="Genomic_DNA"/>
</dbReference>
<dbReference type="Gene3D" id="2.40.128.130">
    <property type="entry name" value="Autotransporter beta-domain"/>
    <property type="match status" value="1"/>
</dbReference>
<dbReference type="STRING" id="1111728.GCA_000427805_00120"/>
<dbReference type="Pfam" id="PF18883">
    <property type="entry name" value="AC_1"/>
    <property type="match status" value="1"/>
</dbReference>
<dbReference type="InterPro" id="IPR006315">
    <property type="entry name" value="OM_autotransptr_brl_dom"/>
</dbReference>
<name>A0A2C6DN80_9GAMM</name>
<dbReference type="CDD" id="cd01344">
    <property type="entry name" value="PL2_Passenger_AT"/>
    <property type="match status" value="1"/>
</dbReference>
<dbReference type="NCBIfam" id="TIGR01414">
    <property type="entry name" value="autotrans_barl"/>
    <property type="match status" value="1"/>
</dbReference>
<dbReference type="Gene3D" id="2.160.20.20">
    <property type="match status" value="1"/>
</dbReference>
<dbReference type="SMART" id="SM00869">
    <property type="entry name" value="Autotransporter"/>
    <property type="match status" value="1"/>
</dbReference>
<dbReference type="PANTHER" id="PTHR12338">
    <property type="entry name" value="AUTOTRANSPORTER"/>
    <property type="match status" value="1"/>
</dbReference>
<dbReference type="Pfam" id="PF03797">
    <property type="entry name" value="Autotransporter"/>
    <property type="match status" value="1"/>
</dbReference>
<gene>
    <name evidence="2" type="ORF">CRN84_15070</name>
</gene>
<protein>
    <submittedName>
        <fullName evidence="2">Autotransporter outer membrane beta-barrel domain-containing protein</fullName>
    </submittedName>
</protein>
<dbReference type="InterPro" id="IPR043990">
    <property type="entry name" value="AC_1"/>
</dbReference>
<dbReference type="InterPro" id="IPR011050">
    <property type="entry name" value="Pectin_lyase_fold/virulence"/>
</dbReference>
<organism evidence="2 3">
    <name type="scientific">Budvicia aquatica</name>
    <dbReference type="NCBI Taxonomy" id="82979"/>
    <lineage>
        <taxon>Bacteria</taxon>
        <taxon>Pseudomonadati</taxon>
        <taxon>Pseudomonadota</taxon>
        <taxon>Gammaproteobacteria</taxon>
        <taxon>Enterobacterales</taxon>
        <taxon>Budviciaceae</taxon>
        <taxon>Budvicia</taxon>
    </lineage>
</organism>
<dbReference type="SUPFAM" id="SSF103515">
    <property type="entry name" value="Autotransporter"/>
    <property type="match status" value="1"/>
</dbReference>
<sequence>MAPGNGHNAQLTLSDGGQLTVTGTRLMTLGGDSATNGSGKLFVTGEDAKFTLTSASLYVGQYGQGELQVSGGGKVYLEGASRGMVLADHKTSTGIVGVDGQGSLIDIQGNLTVGGDGNGYLNITNGGTVNTHSVYNGYSLLIGGFNGDNTVGGYVLVDGAGSSLNVGGDMYIGNSSSGILTISDGAKVNVLGSANSYLADSKNDVENSVLVTGQESAWNAGNILFIGRDNSSGTLTVNNGGEVTVSQGIGVGYGDYSASAPSDGINVINIGGAKGSAAQAAGYLNTPYLQLFTADKSILNLNHTDNSGSYLLGADIDGSGTINQLAGTTILTGDSAGFSGKTEVSGGRLIVNGELGGQVNIGEFGTLGGGGVIYGNVENAGLLAPGIVQPQTFANGTSSGFTTLTINGNYNGNGGTLLLNGQLSGDSSPTDKLIVNGNTSGLTKLMVNNISGAGNETQEGIQVVQVNGLSDGSFVLEGRAVAGAYEYFLHSGSKSVYDDGHWYLRSELNDQPGGGGEKPEPGVIIRPEPGAYIGNLAAANAMFMHSLHDRLGEPRYTESLKDQTSTPTSMWLRIAGSRAESQSGQGQINIKTNSAIVQLGGDVAQWTNNQTDRLHLGLMAGYGKADTSSGSTLISSSAKGTTDGYSVGAYATWYQNDTDRTGLYVDSWLQYGWFNNEVKGDSLRNERYDSDGISASIETGYTLKLWQTSDKALFVEPQAQVTWLGVTMDDHLESGGTNVSQADSGYLQTRLGGRLFLNGYSDLDKGRQRTFQPFAELNWIHNTKDNKINFDHPVTSAINLKQEGIRDIAELKLGVEGQINQNLTTWFHIGQQLGSQDYKRTEGLVGIKYSF</sequence>
<dbReference type="InterPro" id="IPR050909">
    <property type="entry name" value="Bact_Autotransporter_VF"/>
</dbReference>
<dbReference type="PROSITE" id="PS51208">
    <property type="entry name" value="AUTOTRANSPORTER"/>
    <property type="match status" value="1"/>
</dbReference>